<organism evidence="3 4">
    <name type="scientific">Phanerochaete sordida</name>
    <dbReference type="NCBI Taxonomy" id="48140"/>
    <lineage>
        <taxon>Eukaryota</taxon>
        <taxon>Fungi</taxon>
        <taxon>Dikarya</taxon>
        <taxon>Basidiomycota</taxon>
        <taxon>Agaricomycotina</taxon>
        <taxon>Agaricomycetes</taxon>
        <taxon>Polyporales</taxon>
        <taxon>Phanerochaetaceae</taxon>
        <taxon>Phanerochaete</taxon>
    </lineage>
</organism>
<feature type="compositionally biased region" description="Polar residues" evidence="1">
    <location>
        <begin position="160"/>
        <end position="173"/>
    </location>
</feature>
<dbReference type="InterPro" id="IPR029071">
    <property type="entry name" value="Ubiquitin-like_domsf"/>
</dbReference>
<dbReference type="PROSITE" id="PS50053">
    <property type="entry name" value="UBIQUITIN_2"/>
    <property type="match status" value="1"/>
</dbReference>
<dbReference type="PANTHER" id="PTHR13169:SF0">
    <property type="entry name" value="UBIQUITIN-LIKE PROTEIN 3"/>
    <property type="match status" value="1"/>
</dbReference>
<dbReference type="InterPro" id="IPR039540">
    <property type="entry name" value="UBL3-like_ubiquitin_dom"/>
</dbReference>
<comment type="caution">
    <text evidence="3">The sequence shown here is derived from an EMBL/GenBank/DDBJ whole genome shotgun (WGS) entry which is preliminary data.</text>
</comment>
<evidence type="ECO:0000313" key="4">
    <source>
        <dbReference type="Proteomes" id="UP000703269"/>
    </source>
</evidence>
<gene>
    <name evidence="3" type="ORF">PsYK624_028580</name>
</gene>
<feature type="region of interest" description="Disordered" evidence="1">
    <location>
        <begin position="160"/>
        <end position="205"/>
    </location>
</feature>
<protein>
    <submittedName>
        <fullName evidence="3">Ubiquitin-related domain-containing protein</fullName>
    </submittedName>
</protein>
<reference evidence="3 4" key="1">
    <citation type="submission" date="2021-08" db="EMBL/GenBank/DDBJ databases">
        <title>Draft Genome Sequence of Phanerochaete sordida strain YK-624.</title>
        <authorList>
            <person name="Mori T."/>
            <person name="Dohra H."/>
            <person name="Suzuki T."/>
            <person name="Kawagishi H."/>
            <person name="Hirai H."/>
        </authorList>
    </citation>
    <scope>NUCLEOTIDE SEQUENCE [LARGE SCALE GENOMIC DNA]</scope>
    <source>
        <strain evidence="3 4">YK-624</strain>
    </source>
</reference>
<dbReference type="SUPFAM" id="SSF54236">
    <property type="entry name" value="Ubiquitin-like"/>
    <property type="match status" value="1"/>
</dbReference>
<dbReference type="InterPro" id="IPR040015">
    <property type="entry name" value="UBL3-like"/>
</dbReference>
<dbReference type="Gene3D" id="3.10.20.90">
    <property type="entry name" value="Phosphatidylinositol 3-kinase Catalytic Subunit, Chain A, domain 1"/>
    <property type="match status" value="1"/>
</dbReference>
<feature type="compositionally biased region" description="Polar residues" evidence="1">
    <location>
        <begin position="1"/>
        <end position="10"/>
    </location>
</feature>
<accession>A0A9P3G1Z7</accession>
<evidence type="ECO:0000313" key="3">
    <source>
        <dbReference type="EMBL" id="GJE86776.1"/>
    </source>
</evidence>
<feature type="region of interest" description="Disordered" evidence="1">
    <location>
        <begin position="1"/>
        <end position="39"/>
    </location>
</feature>
<dbReference type="PANTHER" id="PTHR13169">
    <property type="entry name" value="UBIQUITIN-LIKE PROTEIN 3 HCG-1 PROTEIN"/>
    <property type="match status" value="1"/>
</dbReference>
<evidence type="ECO:0000259" key="2">
    <source>
        <dbReference type="PROSITE" id="PS50053"/>
    </source>
</evidence>
<evidence type="ECO:0000256" key="1">
    <source>
        <dbReference type="SAM" id="MobiDB-lite"/>
    </source>
</evidence>
<dbReference type="OrthoDB" id="1043111at2759"/>
<proteinExistence type="predicted"/>
<dbReference type="EMBL" id="BPQB01000004">
    <property type="protein sequence ID" value="GJE86776.1"/>
    <property type="molecule type" value="Genomic_DNA"/>
</dbReference>
<dbReference type="Proteomes" id="UP000703269">
    <property type="component" value="Unassembled WGS sequence"/>
</dbReference>
<dbReference type="InterPro" id="IPR000626">
    <property type="entry name" value="Ubiquitin-like_dom"/>
</dbReference>
<sequence>MSTDLSTTQPGLAPRTRPSSSSGADALAPQRTDVSFLSPSARTSFTRVDAVEDDEDSTGAQDELQVEQAADGALPPETEVPQTPQVSLAFLLVSGKRRTMSFNPDITVGRAKELVWNAWPNEWQDERPPAPSYLRILYLGKILQDEDTLIKVGFPTHIPNTTSGQASEETPAQPTVVHLSIRPCPPSGAKDVPKKKSMRRGGSVAEVGEEVGGQGCCSACVVC</sequence>
<name>A0A9P3G1Z7_9APHY</name>
<feature type="domain" description="Ubiquitin-like" evidence="2">
    <location>
        <begin position="86"/>
        <end position="154"/>
    </location>
</feature>
<dbReference type="Pfam" id="PF13881">
    <property type="entry name" value="Rad60-SLD_2"/>
    <property type="match status" value="1"/>
</dbReference>
<dbReference type="AlphaFoldDB" id="A0A9P3G1Z7"/>
<keyword evidence="4" id="KW-1185">Reference proteome</keyword>